<organism evidence="2 3">
    <name type="scientific">Carnegiea gigantea</name>
    <dbReference type="NCBI Taxonomy" id="171969"/>
    <lineage>
        <taxon>Eukaryota</taxon>
        <taxon>Viridiplantae</taxon>
        <taxon>Streptophyta</taxon>
        <taxon>Embryophyta</taxon>
        <taxon>Tracheophyta</taxon>
        <taxon>Spermatophyta</taxon>
        <taxon>Magnoliopsida</taxon>
        <taxon>eudicotyledons</taxon>
        <taxon>Gunneridae</taxon>
        <taxon>Pentapetalae</taxon>
        <taxon>Caryophyllales</taxon>
        <taxon>Cactineae</taxon>
        <taxon>Cactaceae</taxon>
        <taxon>Cactoideae</taxon>
        <taxon>Echinocereeae</taxon>
        <taxon>Carnegiea</taxon>
    </lineage>
</organism>
<dbReference type="AlphaFoldDB" id="A0A9Q1KLB1"/>
<feature type="region of interest" description="Disordered" evidence="1">
    <location>
        <begin position="1"/>
        <end position="37"/>
    </location>
</feature>
<dbReference type="EMBL" id="JAKOGI010000075">
    <property type="protein sequence ID" value="KAJ8445639.1"/>
    <property type="molecule type" value="Genomic_DNA"/>
</dbReference>
<evidence type="ECO:0000313" key="3">
    <source>
        <dbReference type="Proteomes" id="UP001153076"/>
    </source>
</evidence>
<feature type="compositionally biased region" description="Acidic residues" evidence="1">
    <location>
        <begin position="27"/>
        <end position="37"/>
    </location>
</feature>
<sequence length="311" mass="34933">MMQQLSNAAVWKGHVSDVEPSNSSNSEENDPTYECEEAKEEVAIHQPIKVARKRNKPLSQSKRDSTALVLVKATNSGKELYIVQEELALKSEGGAMAQLNGAQVEAVRSMGFASFLKVDVKRIPGKFSKWLMEGFDPYDVCFRLPDGQQFLIIAFNEHATLDIPFEGNENHRNDQVFDGRRNAPELTRMPEFILAQKDGGESSKRNFIIYLVNCFFSGPKNCYRSKSILKYLKDKANNDLYAPSFSPTVPLDKPDGEVEIPINKLVFDSSIIVEKEEHREDVVLDQPKSITKKDHSMPSYSLGLGLSQLEA</sequence>
<dbReference type="PANTHER" id="PTHR34835">
    <property type="entry name" value="OS07G0283600 PROTEIN-RELATED"/>
    <property type="match status" value="1"/>
</dbReference>
<proteinExistence type="predicted"/>
<accession>A0A9Q1KLB1</accession>
<reference evidence="2" key="1">
    <citation type="submission" date="2022-04" db="EMBL/GenBank/DDBJ databases">
        <title>Carnegiea gigantea Genome sequencing and assembly v2.</title>
        <authorList>
            <person name="Copetti D."/>
            <person name="Sanderson M.J."/>
            <person name="Burquez A."/>
            <person name="Wojciechowski M.F."/>
        </authorList>
    </citation>
    <scope>NUCLEOTIDE SEQUENCE</scope>
    <source>
        <strain evidence="2">SGP5-SGP5p</strain>
        <tissue evidence="2">Aerial part</tissue>
    </source>
</reference>
<protein>
    <submittedName>
        <fullName evidence="2">Uncharacterized protein</fullName>
    </submittedName>
</protein>
<gene>
    <name evidence="2" type="ORF">Cgig2_018580</name>
</gene>
<evidence type="ECO:0000256" key="1">
    <source>
        <dbReference type="SAM" id="MobiDB-lite"/>
    </source>
</evidence>
<name>A0A9Q1KLB1_9CARY</name>
<dbReference type="Proteomes" id="UP001153076">
    <property type="component" value="Unassembled WGS sequence"/>
</dbReference>
<keyword evidence="3" id="KW-1185">Reference proteome</keyword>
<comment type="caution">
    <text evidence="2">The sequence shown here is derived from an EMBL/GenBank/DDBJ whole genome shotgun (WGS) entry which is preliminary data.</text>
</comment>
<evidence type="ECO:0000313" key="2">
    <source>
        <dbReference type="EMBL" id="KAJ8445639.1"/>
    </source>
</evidence>
<dbReference type="OrthoDB" id="679318at2759"/>